<dbReference type="EMBL" id="PQIB02000014">
    <property type="protein sequence ID" value="RLM68845.1"/>
    <property type="molecule type" value="Genomic_DNA"/>
</dbReference>
<comment type="caution">
    <text evidence="2">The sequence shown here is derived from an EMBL/GenBank/DDBJ whole genome shotgun (WGS) entry which is preliminary data.</text>
</comment>
<proteinExistence type="predicted"/>
<reference evidence="3" key="1">
    <citation type="journal article" date="2019" name="Nat. Commun.">
        <title>The genome of broomcorn millet.</title>
        <authorList>
            <person name="Zou C."/>
            <person name="Miki D."/>
            <person name="Li D."/>
            <person name="Tang Q."/>
            <person name="Xiao L."/>
            <person name="Rajput S."/>
            <person name="Deng P."/>
            <person name="Jia W."/>
            <person name="Huang R."/>
            <person name="Zhang M."/>
            <person name="Sun Y."/>
            <person name="Hu J."/>
            <person name="Fu X."/>
            <person name="Schnable P.S."/>
            <person name="Li F."/>
            <person name="Zhang H."/>
            <person name="Feng B."/>
            <person name="Zhu X."/>
            <person name="Liu R."/>
            <person name="Schnable J.C."/>
            <person name="Zhu J.-K."/>
            <person name="Zhang H."/>
        </authorList>
    </citation>
    <scope>NUCLEOTIDE SEQUENCE [LARGE SCALE GENOMIC DNA]</scope>
</reference>
<keyword evidence="3" id="KW-1185">Reference proteome</keyword>
<protein>
    <submittedName>
        <fullName evidence="2">Uncharacterized protein</fullName>
    </submittedName>
</protein>
<gene>
    <name evidence="2" type="ORF">C2845_PM17G14130</name>
</gene>
<evidence type="ECO:0000313" key="3">
    <source>
        <dbReference type="Proteomes" id="UP000275267"/>
    </source>
</evidence>
<evidence type="ECO:0000313" key="2">
    <source>
        <dbReference type="EMBL" id="RLM68845.1"/>
    </source>
</evidence>
<evidence type="ECO:0000256" key="1">
    <source>
        <dbReference type="SAM" id="MobiDB-lite"/>
    </source>
</evidence>
<sequence length="184" mass="20089">MPLSGSRARLTRVARGASSSGDAPAAVPSRRRARALFSTATTRPPRLSRRTVSSTASQSLSRNSTPPRHRFCWRGTHISYPPPSSPALRSFDSVPWRVAGGCALGARRFACKEAMLRKPARRAHPPQLWPSASQFVDGVLSGIADFLKLTHIRHHNHASRIALLLHGNVVSGILACMIFRQTNI</sequence>
<feature type="region of interest" description="Disordered" evidence="1">
    <location>
        <begin position="1"/>
        <end position="68"/>
    </location>
</feature>
<name>A0A3L6PYQ5_PANMI</name>
<feature type="compositionally biased region" description="Polar residues" evidence="1">
    <location>
        <begin position="50"/>
        <end position="66"/>
    </location>
</feature>
<organism evidence="2 3">
    <name type="scientific">Panicum miliaceum</name>
    <name type="common">Proso millet</name>
    <name type="synonym">Broomcorn millet</name>
    <dbReference type="NCBI Taxonomy" id="4540"/>
    <lineage>
        <taxon>Eukaryota</taxon>
        <taxon>Viridiplantae</taxon>
        <taxon>Streptophyta</taxon>
        <taxon>Embryophyta</taxon>
        <taxon>Tracheophyta</taxon>
        <taxon>Spermatophyta</taxon>
        <taxon>Magnoliopsida</taxon>
        <taxon>Liliopsida</taxon>
        <taxon>Poales</taxon>
        <taxon>Poaceae</taxon>
        <taxon>PACMAD clade</taxon>
        <taxon>Panicoideae</taxon>
        <taxon>Panicodae</taxon>
        <taxon>Paniceae</taxon>
        <taxon>Panicinae</taxon>
        <taxon>Panicum</taxon>
        <taxon>Panicum sect. Panicum</taxon>
    </lineage>
</organism>
<dbReference type="AlphaFoldDB" id="A0A3L6PYQ5"/>
<accession>A0A3L6PYQ5</accession>
<dbReference type="Proteomes" id="UP000275267">
    <property type="component" value="Unassembled WGS sequence"/>
</dbReference>